<gene>
    <name evidence="2" type="ORF">BU23DRAFT_650893</name>
</gene>
<feature type="compositionally biased region" description="Basic residues" evidence="1">
    <location>
        <begin position="8"/>
        <end position="17"/>
    </location>
</feature>
<protein>
    <submittedName>
        <fullName evidence="2">Uncharacterized protein</fullName>
    </submittedName>
</protein>
<feature type="compositionally biased region" description="Polar residues" evidence="1">
    <location>
        <begin position="226"/>
        <end position="249"/>
    </location>
</feature>
<feature type="region of interest" description="Disordered" evidence="1">
    <location>
        <begin position="212"/>
        <end position="249"/>
    </location>
</feature>
<keyword evidence="3" id="KW-1185">Reference proteome</keyword>
<evidence type="ECO:0000313" key="2">
    <source>
        <dbReference type="EMBL" id="KAF1970041.1"/>
    </source>
</evidence>
<dbReference type="AlphaFoldDB" id="A0A6A5UYG8"/>
<feature type="compositionally biased region" description="Basic and acidic residues" evidence="1">
    <location>
        <begin position="212"/>
        <end position="225"/>
    </location>
</feature>
<evidence type="ECO:0000313" key="3">
    <source>
        <dbReference type="Proteomes" id="UP000800036"/>
    </source>
</evidence>
<name>A0A6A5UYG8_9PLEO</name>
<accession>A0A6A5UYG8</accession>
<dbReference type="EMBL" id="ML976704">
    <property type="protein sequence ID" value="KAF1970041.1"/>
    <property type="molecule type" value="Genomic_DNA"/>
</dbReference>
<organism evidence="2 3">
    <name type="scientific">Bimuria novae-zelandiae CBS 107.79</name>
    <dbReference type="NCBI Taxonomy" id="1447943"/>
    <lineage>
        <taxon>Eukaryota</taxon>
        <taxon>Fungi</taxon>
        <taxon>Dikarya</taxon>
        <taxon>Ascomycota</taxon>
        <taxon>Pezizomycotina</taxon>
        <taxon>Dothideomycetes</taxon>
        <taxon>Pleosporomycetidae</taxon>
        <taxon>Pleosporales</taxon>
        <taxon>Massarineae</taxon>
        <taxon>Didymosphaeriaceae</taxon>
        <taxon>Bimuria</taxon>
    </lineage>
</organism>
<evidence type="ECO:0000256" key="1">
    <source>
        <dbReference type="SAM" id="MobiDB-lite"/>
    </source>
</evidence>
<proteinExistence type="predicted"/>
<feature type="region of interest" description="Disordered" evidence="1">
    <location>
        <begin position="1"/>
        <end position="41"/>
    </location>
</feature>
<dbReference type="OrthoDB" id="1937642at2759"/>
<reference evidence="2" key="1">
    <citation type="journal article" date="2020" name="Stud. Mycol.">
        <title>101 Dothideomycetes genomes: a test case for predicting lifestyles and emergence of pathogens.</title>
        <authorList>
            <person name="Haridas S."/>
            <person name="Albert R."/>
            <person name="Binder M."/>
            <person name="Bloem J."/>
            <person name="Labutti K."/>
            <person name="Salamov A."/>
            <person name="Andreopoulos B."/>
            <person name="Baker S."/>
            <person name="Barry K."/>
            <person name="Bills G."/>
            <person name="Bluhm B."/>
            <person name="Cannon C."/>
            <person name="Castanera R."/>
            <person name="Culley D."/>
            <person name="Daum C."/>
            <person name="Ezra D."/>
            <person name="Gonzalez J."/>
            <person name="Henrissat B."/>
            <person name="Kuo A."/>
            <person name="Liang C."/>
            <person name="Lipzen A."/>
            <person name="Lutzoni F."/>
            <person name="Magnuson J."/>
            <person name="Mondo S."/>
            <person name="Nolan M."/>
            <person name="Ohm R."/>
            <person name="Pangilinan J."/>
            <person name="Park H.-J."/>
            <person name="Ramirez L."/>
            <person name="Alfaro M."/>
            <person name="Sun H."/>
            <person name="Tritt A."/>
            <person name="Yoshinaga Y."/>
            <person name="Zwiers L.-H."/>
            <person name="Turgeon B."/>
            <person name="Goodwin S."/>
            <person name="Spatafora J."/>
            <person name="Crous P."/>
            <person name="Grigoriev I."/>
        </authorList>
    </citation>
    <scope>NUCLEOTIDE SEQUENCE</scope>
    <source>
        <strain evidence="2">CBS 107.79</strain>
    </source>
</reference>
<sequence length="249" mass="27523">MDPDCAKKLKAAKKARQKPLGSTTRNDNDSAERQGMLGPEPSSVSLLVSVYEPKDASSQKRQKLDVIAYSSLGVVTVQISLNLVATCHNKDWLTFIITYVRNLLAYLELVALPWTEQKWSCRRETPQPFIITKDNGTQHAILILGNKQVLNLEDLAIAHRPVSISSTSSASLKKDVAQTIKEVAKVDDANYKKFAATLEKICFPGGAVKRREEDRDVVPTERTDAHTSSVSDGPTVKVQVNQKVQHMPS</sequence>
<dbReference type="Proteomes" id="UP000800036">
    <property type="component" value="Unassembled WGS sequence"/>
</dbReference>